<evidence type="ECO:0000313" key="2">
    <source>
        <dbReference type="EnsemblProtists" id="EKX55121"/>
    </source>
</evidence>
<dbReference type="PaxDb" id="55529-EKX55121"/>
<dbReference type="GeneID" id="17312246"/>
<reference evidence="2" key="3">
    <citation type="submission" date="2015-06" db="UniProtKB">
        <authorList>
            <consortium name="EnsemblProtists"/>
        </authorList>
    </citation>
    <scope>IDENTIFICATION</scope>
</reference>
<reference evidence="3" key="2">
    <citation type="submission" date="2012-11" db="EMBL/GenBank/DDBJ databases">
        <authorList>
            <person name="Kuo A."/>
            <person name="Curtis B.A."/>
            <person name="Tanifuji G."/>
            <person name="Burki F."/>
            <person name="Gruber A."/>
            <person name="Irimia M."/>
            <person name="Maruyama S."/>
            <person name="Arias M.C."/>
            <person name="Ball S.G."/>
            <person name="Gile G.H."/>
            <person name="Hirakawa Y."/>
            <person name="Hopkins J.F."/>
            <person name="Rensing S.A."/>
            <person name="Schmutz J."/>
            <person name="Symeonidi A."/>
            <person name="Elias M."/>
            <person name="Eveleigh R.J."/>
            <person name="Herman E.K."/>
            <person name="Klute M.J."/>
            <person name="Nakayama T."/>
            <person name="Obornik M."/>
            <person name="Reyes-Prieto A."/>
            <person name="Armbrust E.V."/>
            <person name="Aves S.J."/>
            <person name="Beiko R.G."/>
            <person name="Coutinho P."/>
            <person name="Dacks J.B."/>
            <person name="Durnford D.G."/>
            <person name="Fast N.M."/>
            <person name="Green B.R."/>
            <person name="Grisdale C."/>
            <person name="Hempe F."/>
            <person name="Henrissat B."/>
            <person name="Hoppner M.P."/>
            <person name="Ishida K.-I."/>
            <person name="Kim E."/>
            <person name="Koreny L."/>
            <person name="Kroth P.G."/>
            <person name="Liu Y."/>
            <person name="Malik S.-B."/>
            <person name="Maier U.G."/>
            <person name="McRose D."/>
            <person name="Mock T."/>
            <person name="Neilson J.A."/>
            <person name="Onodera N.T."/>
            <person name="Poole A.M."/>
            <person name="Pritham E.J."/>
            <person name="Richards T.A."/>
            <person name="Rocap G."/>
            <person name="Roy S.W."/>
            <person name="Sarai C."/>
            <person name="Schaack S."/>
            <person name="Shirato S."/>
            <person name="Slamovits C.H."/>
            <person name="Spencer D.F."/>
            <person name="Suzuki S."/>
            <person name="Worden A.Z."/>
            <person name="Zauner S."/>
            <person name="Barry K."/>
            <person name="Bell C."/>
            <person name="Bharti A.K."/>
            <person name="Crow J.A."/>
            <person name="Grimwood J."/>
            <person name="Kramer R."/>
            <person name="Lindquist E."/>
            <person name="Lucas S."/>
            <person name="Salamov A."/>
            <person name="McFadden G.I."/>
            <person name="Lane C.E."/>
            <person name="Keeling P.J."/>
            <person name="Gray M.W."/>
            <person name="Grigoriev I.V."/>
            <person name="Archibald J.M."/>
        </authorList>
    </citation>
    <scope>NUCLEOTIDE SEQUENCE</scope>
    <source>
        <strain evidence="3">CCMP2712</strain>
    </source>
</reference>
<dbReference type="EnsemblProtists" id="EKX55121">
    <property type="protein sequence ID" value="EKX55121"/>
    <property type="gene ID" value="GUITHDRAFT_149704"/>
</dbReference>
<sequence>MLQKLCKYANPSQDVRWPFSGRILDCVRASVVCHNTSQILEIYKWFEDERKTRLPICRVKNKFAMQTVPDGYRDLTLCVIFTGECGLKIIGEIQIHDKQIHDIKMQVRELVRFLGRLILYKMHKLYKVKRAEKPNDV</sequence>
<proteinExistence type="predicted"/>
<dbReference type="RefSeq" id="XP_005842101.1">
    <property type="nucleotide sequence ID" value="XM_005842044.1"/>
</dbReference>
<dbReference type="AlphaFoldDB" id="L1K2R8"/>
<evidence type="ECO:0000313" key="1">
    <source>
        <dbReference type="EMBL" id="EKX55121.1"/>
    </source>
</evidence>
<dbReference type="EMBL" id="JH992965">
    <property type="protein sequence ID" value="EKX55121.1"/>
    <property type="molecule type" value="Genomic_DNA"/>
</dbReference>
<accession>L1K2R8</accession>
<protein>
    <submittedName>
        <fullName evidence="1 2">Uncharacterized protein</fullName>
    </submittedName>
</protein>
<dbReference type="HOGENOM" id="CLU_1869040_0_0_1"/>
<keyword evidence="3" id="KW-1185">Reference proteome</keyword>
<gene>
    <name evidence="1" type="ORF">GUITHDRAFT_149704</name>
</gene>
<organism evidence="1">
    <name type="scientific">Guillardia theta (strain CCMP2712)</name>
    <name type="common">Cryptophyte</name>
    <dbReference type="NCBI Taxonomy" id="905079"/>
    <lineage>
        <taxon>Eukaryota</taxon>
        <taxon>Cryptophyceae</taxon>
        <taxon>Pyrenomonadales</taxon>
        <taxon>Geminigeraceae</taxon>
        <taxon>Guillardia</taxon>
    </lineage>
</organism>
<reference evidence="1 3" key="1">
    <citation type="journal article" date="2012" name="Nature">
        <title>Algal genomes reveal evolutionary mosaicism and the fate of nucleomorphs.</title>
        <authorList>
            <consortium name="DOE Joint Genome Institute"/>
            <person name="Curtis B.A."/>
            <person name="Tanifuji G."/>
            <person name="Burki F."/>
            <person name="Gruber A."/>
            <person name="Irimia M."/>
            <person name="Maruyama S."/>
            <person name="Arias M.C."/>
            <person name="Ball S.G."/>
            <person name="Gile G.H."/>
            <person name="Hirakawa Y."/>
            <person name="Hopkins J.F."/>
            <person name="Kuo A."/>
            <person name="Rensing S.A."/>
            <person name="Schmutz J."/>
            <person name="Symeonidi A."/>
            <person name="Elias M."/>
            <person name="Eveleigh R.J."/>
            <person name="Herman E.K."/>
            <person name="Klute M.J."/>
            <person name="Nakayama T."/>
            <person name="Obornik M."/>
            <person name="Reyes-Prieto A."/>
            <person name="Armbrust E.V."/>
            <person name="Aves S.J."/>
            <person name="Beiko R.G."/>
            <person name="Coutinho P."/>
            <person name="Dacks J.B."/>
            <person name="Durnford D.G."/>
            <person name="Fast N.M."/>
            <person name="Green B.R."/>
            <person name="Grisdale C.J."/>
            <person name="Hempel F."/>
            <person name="Henrissat B."/>
            <person name="Hoppner M.P."/>
            <person name="Ishida K."/>
            <person name="Kim E."/>
            <person name="Koreny L."/>
            <person name="Kroth P.G."/>
            <person name="Liu Y."/>
            <person name="Malik S.B."/>
            <person name="Maier U.G."/>
            <person name="McRose D."/>
            <person name="Mock T."/>
            <person name="Neilson J.A."/>
            <person name="Onodera N.T."/>
            <person name="Poole A.M."/>
            <person name="Pritham E.J."/>
            <person name="Richards T.A."/>
            <person name="Rocap G."/>
            <person name="Roy S.W."/>
            <person name="Sarai C."/>
            <person name="Schaack S."/>
            <person name="Shirato S."/>
            <person name="Slamovits C.H."/>
            <person name="Spencer D.F."/>
            <person name="Suzuki S."/>
            <person name="Worden A.Z."/>
            <person name="Zauner S."/>
            <person name="Barry K."/>
            <person name="Bell C."/>
            <person name="Bharti A.K."/>
            <person name="Crow J.A."/>
            <person name="Grimwood J."/>
            <person name="Kramer R."/>
            <person name="Lindquist E."/>
            <person name="Lucas S."/>
            <person name="Salamov A."/>
            <person name="McFadden G.I."/>
            <person name="Lane C.E."/>
            <person name="Keeling P.J."/>
            <person name="Gray M.W."/>
            <person name="Grigoriev I.V."/>
            <person name="Archibald J.M."/>
        </authorList>
    </citation>
    <scope>NUCLEOTIDE SEQUENCE</scope>
    <source>
        <strain evidence="1 3">CCMP2712</strain>
    </source>
</reference>
<evidence type="ECO:0000313" key="3">
    <source>
        <dbReference type="Proteomes" id="UP000011087"/>
    </source>
</evidence>
<dbReference type="KEGG" id="gtt:GUITHDRAFT_149704"/>
<name>L1K2R8_GUITC</name>
<dbReference type="Proteomes" id="UP000011087">
    <property type="component" value="Unassembled WGS sequence"/>
</dbReference>